<dbReference type="PROSITE" id="PS00676">
    <property type="entry name" value="SIGMA54_INTERACT_2"/>
    <property type="match status" value="1"/>
</dbReference>
<proteinExistence type="predicted"/>
<sequence>MMQDSFSRKSRLDLTEIDIFGILSALDEGIIITDIKGRILFYNDTQARIDELTPEKVIGRRVTAIYRLSERESMIMKCLETGQPIRNHLFFYRTHLGKEANTIHSVFPLYRNGVIVGAICFVKDYNMLEHTITASSDLTPHKKPLLENGTRYKFSDIVGKDETFMRVLKIIRLSSDSPSPVMLYGETGTGKELFAQSIHNASSRHERPFVGINCAAIPENLLEALLFGTARGAFTGAMDKAGIFEQSSGGTLFLDEINSMPVNLQAKLLRALQEMRVRRIGAANDIEIDLKIISSVNIDPHQAIKEGRLRMDLFYRLGVVFVRIPPLRERKDGIESLTRHFIYKNNLALNKQVKGVSDEVMAFFQSYQWPGNVRELEHIIEGTMNMIGVSQTIESHHLPIHFIHPDFRRLSTENDVPSCSVPLHPAAEVDRFSPSTARAGFPPVSGSLPETQKSQERDMVSQALLNSKGNVSRAARSLGISRQLLHYKMKKYAIDRKQFTE</sequence>
<dbReference type="PRINTS" id="PR01590">
    <property type="entry name" value="HTHFIS"/>
</dbReference>
<dbReference type="InterPro" id="IPR003593">
    <property type="entry name" value="AAA+_ATPase"/>
</dbReference>
<dbReference type="STRING" id="897.B2D07_07540"/>
<reference evidence="9 10" key="1">
    <citation type="journal article" date="2013" name="Genome Announc.">
        <title>Draft genome sequences for three mercury-methylating, sulfate-reducing bacteria.</title>
        <authorList>
            <person name="Brown S.D."/>
            <person name="Hurt R.A.Jr."/>
            <person name="Gilmour C.C."/>
            <person name="Elias D.A."/>
        </authorList>
    </citation>
    <scope>NUCLEOTIDE SEQUENCE [LARGE SCALE GENOMIC DNA]</scope>
    <source>
        <strain evidence="9 10">DSM 2059</strain>
    </source>
</reference>
<protein>
    <submittedName>
        <fullName evidence="9">PAS modulated sigma54 specific transcriptional regulator, Fis family</fullName>
    </submittedName>
</protein>
<dbReference type="SUPFAM" id="SSF55785">
    <property type="entry name" value="PYP-like sensor domain (PAS domain)"/>
    <property type="match status" value="1"/>
</dbReference>
<accession>S7UZD9</accession>
<dbReference type="Pfam" id="PF02954">
    <property type="entry name" value="HTH_8"/>
    <property type="match status" value="1"/>
</dbReference>
<evidence type="ECO:0000256" key="5">
    <source>
        <dbReference type="ARBA" id="ARBA00023163"/>
    </source>
</evidence>
<dbReference type="PROSITE" id="PS50112">
    <property type="entry name" value="PAS"/>
    <property type="match status" value="1"/>
</dbReference>
<dbReference type="PROSITE" id="PS00675">
    <property type="entry name" value="SIGMA54_INTERACT_1"/>
    <property type="match status" value="1"/>
</dbReference>
<dbReference type="Gene3D" id="3.40.50.300">
    <property type="entry name" value="P-loop containing nucleotide triphosphate hydrolases"/>
    <property type="match status" value="1"/>
</dbReference>
<dbReference type="CDD" id="cd00009">
    <property type="entry name" value="AAA"/>
    <property type="match status" value="1"/>
</dbReference>
<evidence type="ECO:0000256" key="1">
    <source>
        <dbReference type="ARBA" id="ARBA00022741"/>
    </source>
</evidence>
<dbReference type="Gene3D" id="1.10.10.60">
    <property type="entry name" value="Homeodomain-like"/>
    <property type="match status" value="1"/>
</dbReference>
<keyword evidence="1" id="KW-0547">Nucleotide-binding</keyword>
<dbReference type="GO" id="GO:0006355">
    <property type="term" value="P:regulation of DNA-templated transcription"/>
    <property type="evidence" value="ECO:0007669"/>
    <property type="project" value="InterPro"/>
</dbReference>
<dbReference type="Gene3D" id="3.30.450.20">
    <property type="entry name" value="PAS domain"/>
    <property type="match status" value="1"/>
</dbReference>
<dbReference type="PROSITE" id="PS50045">
    <property type="entry name" value="SIGMA54_INTERACT_4"/>
    <property type="match status" value="1"/>
</dbReference>
<evidence type="ECO:0000256" key="4">
    <source>
        <dbReference type="ARBA" id="ARBA00023125"/>
    </source>
</evidence>
<evidence type="ECO:0000256" key="3">
    <source>
        <dbReference type="ARBA" id="ARBA00023015"/>
    </source>
</evidence>
<evidence type="ECO:0000313" key="9">
    <source>
        <dbReference type="EMBL" id="EPR37758.1"/>
    </source>
</evidence>
<dbReference type="InterPro" id="IPR025944">
    <property type="entry name" value="Sigma_54_int_dom_CS"/>
</dbReference>
<dbReference type="InterPro" id="IPR027417">
    <property type="entry name" value="P-loop_NTPase"/>
</dbReference>
<dbReference type="PANTHER" id="PTHR32071">
    <property type="entry name" value="TRANSCRIPTIONAL REGULATORY PROTEIN"/>
    <property type="match status" value="1"/>
</dbReference>
<dbReference type="CDD" id="cd00130">
    <property type="entry name" value="PAS"/>
    <property type="match status" value="1"/>
</dbReference>
<dbReference type="AlphaFoldDB" id="S7UZD9"/>
<evidence type="ECO:0000313" key="10">
    <source>
        <dbReference type="Proteomes" id="UP000014977"/>
    </source>
</evidence>
<dbReference type="NCBIfam" id="TIGR00229">
    <property type="entry name" value="sensory_box"/>
    <property type="match status" value="1"/>
</dbReference>
<evidence type="ECO:0000259" key="7">
    <source>
        <dbReference type="PROSITE" id="PS50045"/>
    </source>
</evidence>
<dbReference type="eggNOG" id="COG3829">
    <property type="taxonomic scope" value="Bacteria"/>
</dbReference>
<keyword evidence="4" id="KW-0238">DNA-binding</keyword>
<dbReference type="PROSITE" id="PS00688">
    <property type="entry name" value="SIGMA54_INTERACT_3"/>
    <property type="match status" value="1"/>
</dbReference>
<dbReference type="InterPro" id="IPR035965">
    <property type="entry name" value="PAS-like_dom_sf"/>
</dbReference>
<evidence type="ECO:0000256" key="6">
    <source>
        <dbReference type="SAM" id="MobiDB-lite"/>
    </source>
</evidence>
<dbReference type="FunFam" id="3.40.50.300:FF:000006">
    <property type="entry name" value="DNA-binding transcriptional regulator NtrC"/>
    <property type="match status" value="1"/>
</dbReference>
<dbReference type="SMART" id="SM00382">
    <property type="entry name" value="AAA"/>
    <property type="match status" value="1"/>
</dbReference>
<dbReference type="Gene3D" id="1.10.8.60">
    <property type="match status" value="1"/>
</dbReference>
<feature type="domain" description="Sigma-54 factor interaction" evidence="7">
    <location>
        <begin position="157"/>
        <end position="385"/>
    </location>
</feature>
<dbReference type="EMBL" id="ATHJ01000099">
    <property type="protein sequence ID" value="EPR37758.1"/>
    <property type="molecule type" value="Genomic_DNA"/>
</dbReference>
<dbReference type="GO" id="GO:0005524">
    <property type="term" value="F:ATP binding"/>
    <property type="evidence" value="ECO:0007669"/>
    <property type="project" value="UniProtKB-KW"/>
</dbReference>
<dbReference type="PANTHER" id="PTHR32071:SF74">
    <property type="entry name" value="TRANSCRIPTIONAL ACTIVATOR ROCR"/>
    <property type="match status" value="1"/>
</dbReference>
<evidence type="ECO:0000256" key="2">
    <source>
        <dbReference type="ARBA" id="ARBA00022840"/>
    </source>
</evidence>
<feature type="region of interest" description="Disordered" evidence="6">
    <location>
        <begin position="434"/>
        <end position="453"/>
    </location>
</feature>
<dbReference type="PATRIC" id="fig|1121405.3.peg.3042"/>
<keyword evidence="2" id="KW-0067">ATP-binding</keyword>
<name>S7UZD9_DESML</name>
<dbReference type="InterPro" id="IPR000014">
    <property type="entry name" value="PAS"/>
</dbReference>
<dbReference type="InterPro" id="IPR025662">
    <property type="entry name" value="Sigma_54_int_dom_ATP-bd_1"/>
</dbReference>
<evidence type="ECO:0000259" key="8">
    <source>
        <dbReference type="PROSITE" id="PS50112"/>
    </source>
</evidence>
<dbReference type="GO" id="GO:0043565">
    <property type="term" value="F:sequence-specific DNA binding"/>
    <property type="evidence" value="ECO:0007669"/>
    <property type="project" value="InterPro"/>
</dbReference>
<organism evidence="9 10">
    <name type="scientific">Desulfococcus multivorans DSM 2059</name>
    <dbReference type="NCBI Taxonomy" id="1121405"/>
    <lineage>
        <taxon>Bacteria</taxon>
        <taxon>Pseudomonadati</taxon>
        <taxon>Thermodesulfobacteriota</taxon>
        <taxon>Desulfobacteria</taxon>
        <taxon>Desulfobacterales</taxon>
        <taxon>Desulfococcaceae</taxon>
        <taxon>Desulfococcus</taxon>
    </lineage>
</organism>
<keyword evidence="10" id="KW-1185">Reference proteome</keyword>
<dbReference type="InterPro" id="IPR009057">
    <property type="entry name" value="Homeodomain-like_sf"/>
</dbReference>
<dbReference type="InterPro" id="IPR058031">
    <property type="entry name" value="AAA_lid_NorR"/>
</dbReference>
<dbReference type="RefSeq" id="WP_020878036.1">
    <property type="nucleotide sequence ID" value="NZ_ATHJ01000099.1"/>
</dbReference>
<dbReference type="Proteomes" id="UP000014977">
    <property type="component" value="Unassembled WGS sequence"/>
</dbReference>
<dbReference type="Pfam" id="PF13426">
    <property type="entry name" value="PAS_9"/>
    <property type="match status" value="1"/>
</dbReference>
<dbReference type="Pfam" id="PF00158">
    <property type="entry name" value="Sigma54_activat"/>
    <property type="match status" value="1"/>
</dbReference>
<dbReference type="SUPFAM" id="SSF46689">
    <property type="entry name" value="Homeodomain-like"/>
    <property type="match status" value="1"/>
</dbReference>
<dbReference type="InterPro" id="IPR025943">
    <property type="entry name" value="Sigma_54_int_dom_ATP-bd_2"/>
</dbReference>
<keyword evidence="5" id="KW-0804">Transcription</keyword>
<dbReference type="InterPro" id="IPR002078">
    <property type="entry name" value="Sigma_54_int"/>
</dbReference>
<feature type="domain" description="PAS" evidence="8">
    <location>
        <begin position="15"/>
        <end position="73"/>
    </location>
</feature>
<gene>
    <name evidence="9" type="ORF">dsmv_2969</name>
</gene>
<dbReference type="InterPro" id="IPR002197">
    <property type="entry name" value="HTH_Fis"/>
</dbReference>
<dbReference type="Pfam" id="PF25601">
    <property type="entry name" value="AAA_lid_14"/>
    <property type="match status" value="1"/>
</dbReference>
<keyword evidence="3" id="KW-0805">Transcription regulation</keyword>
<comment type="caution">
    <text evidence="9">The sequence shown here is derived from an EMBL/GenBank/DDBJ whole genome shotgun (WGS) entry which is preliminary data.</text>
</comment>
<dbReference type="SUPFAM" id="SSF52540">
    <property type="entry name" value="P-loop containing nucleoside triphosphate hydrolases"/>
    <property type="match status" value="1"/>
</dbReference>